<dbReference type="Pfam" id="PF00535">
    <property type="entry name" value="Glycos_transf_2"/>
    <property type="match status" value="1"/>
</dbReference>
<sequence>MSITIVCPLYNAKKYIDKLHESLMNQLDVDILEIKYLLTNTGDGLERKLNKLEKVIVEIISQENFSHSLTREKAAMTSNGDIIVFITQDIEIDDIYWLKKLTQPIYDNKCEAVFSRQICNNKSIERYTRMKNYSEKSRIVTEKDIESLGIMTFFFSDAASAINASIYKELNGYDGIDLLTNEDMYFSHKLIKNGYRIMYNAEAEVVHSHDYKFNQLIKRYFDQGVFLKQNNYLMNYKANNSAISLLKFVAINSIKEKNFKAFLNIVPNFGARFIGNKLGQNYNKLSEKKILKYSSNKYYWKRIKNS</sequence>
<dbReference type="Proteomes" id="UP001222958">
    <property type="component" value="Unassembled WGS sequence"/>
</dbReference>
<dbReference type="InterPro" id="IPR029044">
    <property type="entry name" value="Nucleotide-diphossugar_trans"/>
</dbReference>
<feature type="domain" description="Glycosyltransferase 2-like" evidence="1">
    <location>
        <begin position="4"/>
        <end position="169"/>
    </location>
</feature>
<gene>
    <name evidence="2" type="ORF">QDQ28_11215</name>
</gene>
<dbReference type="RefSeq" id="WP_242367063.1">
    <property type="nucleotide sequence ID" value="NZ_JALCVA010000002.1"/>
</dbReference>
<dbReference type="EC" id="2.4.-.-" evidence="2"/>
<dbReference type="Gene3D" id="3.90.550.10">
    <property type="entry name" value="Spore Coat Polysaccharide Biosynthesis Protein SpsA, Chain A"/>
    <property type="match status" value="1"/>
</dbReference>
<keyword evidence="2" id="KW-0328">Glycosyltransferase</keyword>
<reference evidence="2" key="1">
    <citation type="submission" date="2023-04" db="EMBL/GenBank/DDBJ databases">
        <title>Epidemiological investigation of Clostridium perfringens isolated from cattle.</title>
        <authorList>
            <person name="Tian R."/>
        </authorList>
    </citation>
    <scope>NUCLEOTIDE SEQUENCE</scope>
    <source>
        <strain evidence="2">ZWCP172</strain>
    </source>
</reference>
<evidence type="ECO:0000259" key="1">
    <source>
        <dbReference type="Pfam" id="PF00535"/>
    </source>
</evidence>
<organism evidence="2 3">
    <name type="scientific">Clostridium perfringens</name>
    <dbReference type="NCBI Taxonomy" id="1502"/>
    <lineage>
        <taxon>Bacteria</taxon>
        <taxon>Bacillati</taxon>
        <taxon>Bacillota</taxon>
        <taxon>Clostridia</taxon>
        <taxon>Eubacteriales</taxon>
        <taxon>Clostridiaceae</taxon>
        <taxon>Clostridium</taxon>
    </lineage>
</organism>
<dbReference type="SUPFAM" id="SSF53448">
    <property type="entry name" value="Nucleotide-diphospho-sugar transferases"/>
    <property type="match status" value="1"/>
</dbReference>
<dbReference type="InterPro" id="IPR001173">
    <property type="entry name" value="Glyco_trans_2-like"/>
</dbReference>
<dbReference type="AlphaFoldDB" id="A0AAP4EFZ4"/>
<dbReference type="GO" id="GO:0016757">
    <property type="term" value="F:glycosyltransferase activity"/>
    <property type="evidence" value="ECO:0007669"/>
    <property type="project" value="UniProtKB-KW"/>
</dbReference>
<dbReference type="PANTHER" id="PTHR43685:SF13">
    <property type="entry name" value="O ANTIGEN BIOSYNTHESIS RHAMNOSYLTRANSFERASE RFBN"/>
    <property type="match status" value="1"/>
</dbReference>
<name>A0AAP4EFZ4_CLOPF</name>
<dbReference type="PANTHER" id="PTHR43685">
    <property type="entry name" value="GLYCOSYLTRANSFERASE"/>
    <property type="match status" value="1"/>
</dbReference>
<dbReference type="GO" id="GO:0044010">
    <property type="term" value="P:single-species biofilm formation"/>
    <property type="evidence" value="ECO:0007669"/>
    <property type="project" value="TreeGrafter"/>
</dbReference>
<protein>
    <submittedName>
        <fullName evidence="2">Glycosyltransferase</fullName>
        <ecNumber evidence="2">2.4.-.-</ecNumber>
    </submittedName>
</protein>
<accession>A0AAP4EFZ4</accession>
<evidence type="ECO:0000313" key="2">
    <source>
        <dbReference type="EMBL" id="MDH2336754.1"/>
    </source>
</evidence>
<comment type="caution">
    <text evidence="2">The sequence shown here is derived from an EMBL/GenBank/DDBJ whole genome shotgun (WGS) entry which is preliminary data.</text>
</comment>
<proteinExistence type="predicted"/>
<keyword evidence="2" id="KW-0808">Transferase</keyword>
<dbReference type="EMBL" id="JARVUX010000005">
    <property type="protein sequence ID" value="MDH2336754.1"/>
    <property type="molecule type" value="Genomic_DNA"/>
</dbReference>
<dbReference type="InterPro" id="IPR050834">
    <property type="entry name" value="Glycosyltransf_2"/>
</dbReference>
<evidence type="ECO:0000313" key="3">
    <source>
        <dbReference type="Proteomes" id="UP001222958"/>
    </source>
</evidence>